<feature type="binding site" evidence="2">
    <location>
        <position position="185"/>
    </location>
    <ligand>
        <name>Mg(2+)</name>
        <dbReference type="ChEBI" id="CHEBI:18420"/>
        <label>1</label>
        <note>catalytic</note>
    </ligand>
</feature>
<dbReference type="InterPro" id="IPR000760">
    <property type="entry name" value="Inositol_monophosphatase-like"/>
</dbReference>
<evidence type="ECO:0008006" key="5">
    <source>
        <dbReference type="Google" id="ProtNLM"/>
    </source>
</evidence>
<dbReference type="EMBL" id="JAWDGP010000875">
    <property type="protein sequence ID" value="KAK3796528.1"/>
    <property type="molecule type" value="Genomic_DNA"/>
</dbReference>
<dbReference type="PANTHER" id="PTHR43028">
    <property type="entry name" value="3'(2'),5'-BISPHOSPHATE NUCLEOTIDASE 1"/>
    <property type="match status" value="1"/>
</dbReference>
<dbReference type="Gene3D" id="3.30.540.10">
    <property type="entry name" value="Fructose-1,6-Bisphosphatase, subunit A, domain 1"/>
    <property type="match status" value="1"/>
</dbReference>
<feature type="binding site" evidence="2">
    <location>
        <position position="112"/>
    </location>
    <ligand>
        <name>Mg(2+)</name>
        <dbReference type="ChEBI" id="CHEBI:18420"/>
        <label>1</label>
        <note>catalytic</note>
    </ligand>
</feature>
<evidence type="ECO:0000313" key="4">
    <source>
        <dbReference type="Proteomes" id="UP001283361"/>
    </source>
</evidence>
<evidence type="ECO:0000313" key="3">
    <source>
        <dbReference type="EMBL" id="KAK3796528.1"/>
    </source>
</evidence>
<dbReference type="Gene3D" id="3.40.190.80">
    <property type="match status" value="1"/>
</dbReference>
<comment type="caution">
    <text evidence="3">The sequence shown here is derived from an EMBL/GenBank/DDBJ whole genome shotgun (WGS) entry which is preliminary data.</text>
</comment>
<protein>
    <recommendedName>
        <fullName evidence="5">Inositol polyphosphate 1-phosphatase</fullName>
    </recommendedName>
</protein>
<keyword evidence="2" id="KW-0460">Magnesium</keyword>
<keyword evidence="4" id="KW-1185">Reference proteome</keyword>
<dbReference type="GO" id="GO:0004441">
    <property type="term" value="F:inositol-1,4-bisphosphate 1-phosphatase activity"/>
    <property type="evidence" value="ECO:0007669"/>
    <property type="project" value="TreeGrafter"/>
</dbReference>
<gene>
    <name evidence="3" type="ORF">RRG08_003246</name>
</gene>
<comment type="similarity">
    <text evidence="1">Belongs to the inositol monophosphatase superfamily.</text>
</comment>
<evidence type="ECO:0000256" key="1">
    <source>
        <dbReference type="ARBA" id="ARBA00009759"/>
    </source>
</evidence>
<feature type="binding site" evidence="2">
    <location>
        <position position="187"/>
    </location>
    <ligand>
        <name>Mg(2+)</name>
        <dbReference type="ChEBI" id="CHEBI:18420"/>
        <label>1</label>
        <note>catalytic</note>
    </ligand>
</feature>
<proteinExistence type="inferred from homology"/>
<keyword evidence="2" id="KW-0479">Metal-binding</keyword>
<dbReference type="PANTHER" id="PTHR43028:SF3">
    <property type="entry name" value="INOSITOL POLYPHOSPHATE 1-PHOSPHATASE"/>
    <property type="match status" value="1"/>
</dbReference>
<dbReference type="InterPro" id="IPR050725">
    <property type="entry name" value="CysQ/Inositol_MonoPase"/>
</dbReference>
<dbReference type="AlphaFoldDB" id="A0AAE1E886"/>
<dbReference type="SUPFAM" id="SSF56655">
    <property type="entry name" value="Carbohydrate phosphatase"/>
    <property type="match status" value="1"/>
</dbReference>
<evidence type="ECO:0000256" key="2">
    <source>
        <dbReference type="PIRSR" id="PIRSR600760-2"/>
    </source>
</evidence>
<dbReference type="Gene3D" id="4.10.460.10">
    <property type="entry name" value="Inositol Polyphosphate 1-phosphatase, domain 1"/>
    <property type="match status" value="1"/>
</dbReference>
<dbReference type="Pfam" id="PF00459">
    <property type="entry name" value="Inositol_P"/>
    <property type="match status" value="1"/>
</dbReference>
<comment type="cofactor">
    <cofactor evidence="2">
        <name>Mg(2+)</name>
        <dbReference type="ChEBI" id="CHEBI:18420"/>
    </cofactor>
</comment>
<dbReference type="GO" id="GO:0046872">
    <property type="term" value="F:metal ion binding"/>
    <property type="evidence" value="ECO:0007669"/>
    <property type="project" value="UniProtKB-KW"/>
</dbReference>
<accession>A0AAE1E886</accession>
<dbReference type="InterPro" id="IPR044897">
    <property type="entry name" value="INPP1_dom_1"/>
</dbReference>
<name>A0AAE1E886_9GAST</name>
<feature type="binding site" evidence="2">
    <location>
        <position position="188"/>
    </location>
    <ligand>
        <name>Mg(2+)</name>
        <dbReference type="ChEBI" id="CHEBI:18420"/>
        <label>1</label>
        <note>catalytic</note>
    </ligand>
</feature>
<sequence length="419" mass="45683">MKTQQCLYLLDSRSRTRAVGSTAEKSTTKEIMKASSVLQLFLEVAAKASEIATVIRKERALLNLLVEEKPEVRKNHQFFQDFKTLADVLIQETVRHFISQKIPNLGDSIYGEESNSFTNIKGDTIIVEVCHKQEETTDLLKKILDGNDEAAALLSEAIHNPPRINVSSETLDVEIDTSDCGVWIDPIDATGQYIKGDIGVEDENGITGDGLQCVAILIGMFQKSSGRPLLGVVVQPFAQWNSGTKSWTSTTVWGICHKKLQATSFQPSAIKGGTQPMIVMSKSESEHVHNALSSKYKLISASGAGYKILITVMGLANAYVLSHQSIYRWDCCALHAILLALGGGIVSYKHAVEMASKSQVQLTASDLENLQLNYMKAAGAIASRRCSLPNSAESLPGIIAYRSADDAITILNLLKLIDL</sequence>
<organism evidence="3 4">
    <name type="scientific">Elysia crispata</name>
    <name type="common">lettuce slug</name>
    <dbReference type="NCBI Taxonomy" id="231223"/>
    <lineage>
        <taxon>Eukaryota</taxon>
        <taxon>Metazoa</taxon>
        <taxon>Spiralia</taxon>
        <taxon>Lophotrochozoa</taxon>
        <taxon>Mollusca</taxon>
        <taxon>Gastropoda</taxon>
        <taxon>Heterobranchia</taxon>
        <taxon>Euthyneura</taxon>
        <taxon>Panpulmonata</taxon>
        <taxon>Sacoglossa</taxon>
        <taxon>Placobranchoidea</taxon>
        <taxon>Plakobranchidae</taxon>
        <taxon>Elysia</taxon>
    </lineage>
</organism>
<dbReference type="Proteomes" id="UP001283361">
    <property type="component" value="Unassembled WGS sequence"/>
</dbReference>
<reference evidence="3" key="1">
    <citation type="journal article" date="2023" name="G3 (Bethesda)">
        <title>A reference genome for the long-term kleptoplast-retaining sea slug Elysia crispata morphotype clarki.</title>
        <authorList>
            <person name="Eastman K.E."/>
            <person name="Pendleton A.L."/>
            <person name="Shaikh M.A."/>
            <person name="Suttiyut T."/>
            <person name="Ogas R."/>
            <person name="Tomko P."/>
            <person name="Gavelis G."/>
            <person name="Widhalm J.R."/>
            <person name="Wisecaver J.H."/>
        </authorList>
    </citation>
    <scope>NUCLEOTIDE SEQUENCE</scope>
    <source>
        <strain evidence="3">ECLA1</strain>
    </source>
</reference>
<feature type="binding site" evidence="2">
    <location>
        <position position="330"/>
    </location>
    <ligand>
        <name>Mg(2+)</name>
        <dbReference type="ChEBI" id="CHEBI:18420"/>
        <label>1</label>
        <note>catalytic</note>
    </ligand>
</feature>